<feature type="coiled-coil region" evidence="1">
    <location>
        <begin position="32"/>
        <end position="59"/>
    </location>
</feature>
<dbReference type="Proteomes" id="UP000812440">
    <property type="component" value="Chromosome 1"/>
</dbReference>
<evidence type="ECO:0000256" key="2">
    <source>
        <dbReference type="SAM" id="MobiDB-lite"/>
    </source>
</evidence>
<keyword evidence="1" id="KW-0175">Coiled coil</keyword>
<proteinExistence type="predicted"/>
<evidence type="ECO:0000313" key="4">
    <source>
        <dbReference type="Proteomes" id="UP000812440"/>
    </source>
</evidence>
<feature type="coiled-coil region" evidence="1">
    <location>
        <begin position="104"/>
        <end position="131"/>
    </location>
</feature>
<keyword evidence="4" id="KW-1185">Reference proteome</keyword>
<name>A0A8T2KL46_9PIPI</name>
<dbReference type="OrthoDB" id="10069295at2759"/>
<dbReference type="EMBL" id="JAACNH010000001">
    <property type="protein sequence ID" value="KAG8455106.1"/>
    <property type="molecule type" value="Genomic_DNA"/>
</dbReference>
<protein>
    <submittedName>
        <fullName evidence="3">Uncharacterized protein</fullName>
    </submittedName>
</protein>
<organism evidence="3 4">
    <name type="scientific">Hymenochirus boettgeri</name>
    <name type="common">Congo dwarf clawed frog</name>
    <dbReference type="NCBI Taxonomy" id="247094"/>
    <lineage>
        <taxon>Eukaryota</taxon>
        <taxon>Metazoa</taxon>
        <taxon>Chordata</taxon>
        <taxon>Craniata</taxon>
        <taxon>Vertebrata</taxon>
        <taxon>Euteleostomi</taxon>
        <taxon>Amphibia</taxon>
        <taxon>Batrachia</taxon>
        <taxon>Anura</taxon>
        <taxon>Pipoidea</taxon>
        <taxon>Pipidae</taxon>
        <taxon>Pipinae</taxon>
        <taxon>Hymenochirus</taxon>
    </lineage>
</organism>
<sequence length="185" mass="20870">MSCGDEHLGPWTDTASKAGDTLKELGQFDSEKSSMVDDLQELKKKLDSAKEELLKERGQNGALIEEIQALEKTLDDNRGTSHDADECVKCQCGQEGTEVLGLRMEHKEEYQENCQQEREECEANKQELTEKPRLYLRCERNDQGLLSDLKEDLKGMSTPQTKILPTTGPTVQKKEHSPPSLLIYS</sequence>
<gene>
    <name evidence="3" type="ORF">GDO86_001355</name>
</gene>
<reference evidence="3" key="1">
    <citation type="thesis" date="2020" institute="ProQuest LLC" country="789 East Eisenhower Parkway, Ann Arbor, MI, USA">
        <title>Comparative Genomics and Chromosome Evolution.</title>
        <authorList>
            <person name="Mudd A.B."/>
        </authorList>
    </citation>
    <scope>NUCLEOTIDE SEQUENCE</scope>
    <source>
        <strain evidence="3">Female2</strain>
        <tissue evidence="3">Blood</tissue>
    </source>
</reference>
<feature type="compositionally biased region" description="Polar residues" evidence="2">
    <location>
        <begin position="157"/>
        <end position="170"/>
    </location>
</feature>
<comment type="caution">
    <text evidence="3">The sequence shown here is derived from an EMBL/GenBank/DDBJ whole genome shotgun (WGS) entry which is preliminary data.</text>
</comment>
<evidence type="ECO:0000256" key="1">
    <source>
        <dbReference type="SAM" id="Coils"/>
    </source>
</evidence>
<feature type="region of interest" description="Disordered" evidence="2">
    <location>
        <begin position="154"/>
        <end position="185"/>
    </location>
</feature>
<evidence type="ECO:0000313" key="3">
    <source>
        <dbReference type="EMBL" id="KAG8455106.1"/>
    </source>
</evidence>
<dbReference type="AlphaFoldDB" id="A0A8T2KL46"/>
<accession>A0A8T2KL46</accession>